<protein>
    <submittedName>
        <fullName evidence="1">Uncharacterized protein</fullName>
    </submittedName>
</protein>
<dbReference type="EMBL" id="JANPWB010000007">
    <property type="protein sequence ID" value="KAJ1170527.1"/>
    <property type="molecule type" value="Genomic_DNA"/>
</dbReference>
<evidence type="ECO:0000313" key="1">
    <source>
        <dbReference type="EMBL" id="KAJ1170527.1"/>
    </source>
</evidence>
<reference evidence="1" key="1">
    <citation type="journal article" date="2022" name="bioRxiv">
        <title>Sequencing and chromosome-scale assembly of the giantPleurodeles waltlgenome.</title>
        <authorList>
            <person name="Brown T."/>
            <person name="Elewa A."/>
            <person name="Iarovenko S."/>
            <person name="Subramanian E."/>
            <person name="Araus A.J."/>
            <person name="Petzold A."/>
            <person name="Susuki M."/>
            <person name="Suzuki K.-i.T."/>
            <person name="Hayashi T."/>
            <person name="Toyoda A."/>
            <person name="Oliveira C."/>
            <person name="Osipova E."/>
            <person name="Leigh N.D."/>
            <person name="Simon A."/>
            <person name="Yun M.H."/>
        </authorList>
    </citation>
    <scope>NUCLEOTIDE SEQUENCE</scope>
    <source>
        <strain evidence="1">20211129_DDA</strain>
        <tissue evidence="1">Liver</tissue>
    </source>
</reference>
<proteinExistence type="predicted"/>
<gene>
    <name evidence="1" type="ORF">NDU88_002402</name>
</gene>
<evidence type="ECO:0000313" key="2">
    <source>
        <dbReference type="Proteomes" id="UP001066276"/>
    </source>
</evidence>
<accession>A0AAV7T1Y6</accession>
<name>A0AAV7T1Y6_PLEWA</name>
<sequence length="87" mass="9630">MLQVVRSERASSRLLSLGSHRLLKTAARTDILPGFAAFVEFSTAIVFQQRGPVRAVLNQQHEPARAVFLFPWMRTAHNRASGVKSAA</sequence>
<dbReference type="AlphaFoldDB" id="A0AAV7T1Y6"/>
<comment type="caution">
    <text evidence="1">The sequence shown here is derived from an EMBL/GenBank/DDBJ whole genome shotgun (WGS) entry which is preliminary data.</text>
</comment>
<dbReference type="Proteomes" id="UP001066276">
    <property type="component" value="Chromosome 4_1"/>
</dbReference>
<keyword evidence="2" id="KW-1185">Reference proteome</keyword>
<organism evidence="1 2">
    <name type="scientific">Pleurodeles waltl</name>
    <name type="common">Iberian ribbed newt</name>
    <dbReference type="NCBI Taxonomy" id="8319"/>
    <lineage>
        <taxon>Eukaryota</taxon>
        <taxon>Metazoa</taxon>
        <taxon>Chordata</taxon>
        <taxon>Craniata</taxon>
        <taxon>Vertebrata</taxon>
        <taxon>Euteleostomi</taxon>
        <taxon>Amphibia</taxon>
        <taxon>Batrachia</taxon>
        <taxon>Caudata</taxon>
        <taxon>Salamandroidea</taxon>
        <taxon>Salamandridae</taxon>
        <taxon>Pleurodelinae</taxon>
        <taxon>Pleurodeles</taxon>
    </lineage>
</organism>